<dbReference type="STRING" id="232089.SAMN05443544_2304"/>
<dbReference type="Pfam" id="PF13599">
    <property type="entry name" value="Pentapeptide_4"/>
    <property type="match status" value="1"/>
</dbReference>
<dbReference type="SUPFAM" id="SSF141571">
    <property type="entry name" value="Pentapeptide repeat-like"/>
    <property type="match status" value="1"/>
</dbReference>
<gene>
    <name evidence="1" type="ORF">SAMN05443544_2304</name>
</gene>
<dbReference type="Proteomes" id="UP000184699">
    <property type="component" value="Unassembled WGS sequence"/>
</dbReference>
<dbReference type="EMBL" id="FSRJ01000003">
    <property type="protein sequence ID" value="SIO02668.1"/>
    <property type="molecule type" value="Genomic_DNA"/>
</dbReference>
<proteinExistence type="predicted"/>
<protein>
    <submittedName>
        <fullName evidence="1">Pentapeptide repeat-containing protein</fullName>
    </submittedName>
</protein>
<dbReference type="AlphaFoldDB" id="A0A1N6G572"/>
<organism evidence="1 2">
    <name type="scientific">Agromyces cerinus subsp. cerinus</name>
    <dbReference type="NCBI Taxonomy" id="232089"/>
    <lineage>
        <taxon>Bacteria</taxon>
        <taxon>Bacillati</taxon>
        <taxon>Actinomycetota</taxon>
        <taxon>Actinomycetes</taxon>
        <taxon>Micrococcales</taxon>
        <taxon>Microbacteriaceae</taxon>
        <taxon>Agromyces</taxon>
    </lineage>
</organism>
<sequence>MPKDARPKPPSIDEIVLADLVDGEIGELSAGDRVEGRRYRGGDLSERDLTGVAIGECELVGVFAHDALLRGAVLTETTIERLEAPVLRAPRATLRDVLVSGSRIGSVEFYDNHWQSVRFVGCKLGFVNLRGAEVRDIRFTDCTIEELDLGNARAERVAFEQCDVRSLDVTGARLTDVDLRGLDLAAIAGIEGLKGATMDGMQVALLATTLASHLGIRVVD</sequence>
<dbReference type="PANTHER" id="PTHR14136:SF17">
    <property type="entry name" value="BTB_POZ DOMAIN-CONTAINING PROTEIN KCTD9"/>
    <property type="match status" value="1"/>
</dbReference>
<dbReference type="PANTHER" id="PTHR14136">
    <property type="entry name" value="BTB_POZ DOMAIN-CONTAINING PROTEIN KCTD9"/>
    <property type="match status" value="1"/>
</dbReference>
<accession>A0A1N6G572</accession>
<dbReference type="InterPro" id="IPR051082">
    <property type="entry name" value="Pentapeptide-BTB/POZ_domain"/>
</dbReference>
<dbReference type="Gene3D" id="2.160.20.80">
    <property type="entry name" value="E3 ubiquitin-protein ligase SopA"/>
    <property type="match status" value="1"/>
</dbReference>
<evidence type="ECO:0000313" key="1">
    <source>
        <dbReference type="EMBL" id="SIO02668.1"/>
    </source>
</evidence>
<keyword evidence="2" id="KW-1185">Reference proteome</keyword>
<dbReference type="RefSeq" id="WP_074260486.1">
    <property type="nucleotide sequence ID" value="NZ_FSRJ01000003.1"/>
</dbReference>
<dbReference type="OrthoDB" id="2579959at2"/>
<evidence type="ECO:0000313" key="2">
    <source>
        <dbReference type="Proteomes" id="UP000184699"/>
    </source>
</evidence>
<reference evidence="2" key="1">
    <citation type="submission" date="2016-11" db="EMBL/GenBank/DDBJ databases">
        <authorList>
            <person name="Varghese N."/>
            <person name="Submissions S."/>
        </authorList>
    </citation>
    <scope>NUCLEOTIDE SEQUENCE [LARGE SCALE GENOMIC DNA]</scope>
    <source>
        <strain evidence="2">DSM 8595</strain>
    </source>
</reference>
<name>A0A1N6G572_9MICO</name>
<dbReference type="InterPro" id="IPR001646">
    <property type="entry name" value="5peptide_repeat"/>
</dbReference>